<sequence length="208" mass="23293">MDSTLTLVNPSPPTQYTFSTNNIKNAVIFARPFPSPGQAQRAQNVYTVSTELKSDKRTELTDTASGRLVAVWERRDILPDTVTFPDRDNGSTTSVSKWLSKGKLPDGMPVHVMQTAYGPLVWKSDATYRLGLFIENNLLQPVAYYQLDLHANANANLVIDANAEQIRTDIIFSFIILEQRLRVSDRNINVGGGKFEMNRTVLGHHVMK</sequence>
<organism evidence="1 2">
    <name type="scientific">Hygrophoropsis aurantiaca</name>
    <dbReference type="NCBI Taxonomy" id="72124"/>
    <lineage>
        <taxon>Eukaryota</taxon>
        <taxon>Fungi</taxon>
        <taxon>Dikarya</taxon>
        <taxon>Basidiomycota</taxon>
        <taxon>Agaricomycotina</taxon>
        <taxon>Agaricomycetes</taxon>
        <taxon>Agaricomycetidae</taxon>
        <taxon>Boletales</taxon>
        <taxon>Coniophorineae</taxon>
        <taxon>Hygrophoropsidaceae</taxon>
        <taxon>Hygrophoropsis</taxon>
    </lineage>
</organism>
<protein>
    <submittedName>
        <fullName evidence="1">Uncharacterized protein</fullName>
    </submittedName>
</protein>
<reference evidence="1" key="1">
    <citation type="journal article" date="2021" name="New Phytol.">
        <title>Evolutionary innovations through gain and loss of genes in the ectomycorrhizal Boletales.</title>
        <authorList>
            <person name="Wu G."/>
            <person name="Miyauchi S."/>
            <person name="Morin E."/>
            <person name="Kuo A."/>
            <person name="Drula E."/>
            <person name="Varga T."/>
            <person name="Kohler A."/>
            <person name="Feng B."/>
            <person name="Cao Y."/>
            <person name="Lipzen A."/>
            <person name="Daum C."/>
            <person name="Hundley H."/>
            <person name="Pangilinan J."/>
            <person name="Johnson J."/>
            <person name="Barry K."/>
            <person name="LaButti K."/>
            <person name="Ng V."/>
            <person name="Ahrendt S."/>
            <person name="Min B."/>
            <person name="Choi I.G."/>
            <person name="Park H."/>
            <person name="Plett J.M."/>
            <person name="Magnuson J."/>
            <person name="Spatafora J.W."/>
            <person name="Nagy L.G."/>
            <person name="Henrissat B."/>
            <person name="Grigoriev I.V."/>
            <person name="Yang Z.L."/>
            <person name="Xu J."/>
            <person name="Martin F.M."/>
        </authorList>
    </citation>
    <scope>NUCLEOTIDE SEQUENCE</scope>
    <source>
        <strain evidence="1">ATCC 28755</strain>
    </source>
</reference>
<dbReference type="EMBL" id="MU268221">
    <property type="protein sequence ID" value="KAH7905303.1"/>
    <property type="molecule type" value="Genomic_DNA"/>
</dbReference>
<accession>A0ACB7ZWZ3</accession>
<dbReference type="Proteomes" id="UP000790377">
    <property type="component" value="Unassembled WGS sequence"/>
</dbReference>
<evidence type="ECO:0000313" key="2">
    <source>
        <dbReference type="Proteomes" id="UP000790377"/>
    </source>
</evidence>
<gene>
    <name evidence="1" type="ORF">BJ138DRAFT_1165041</name>
</gene>
<proteinExistence type="predicted"/>
<evidence type="ECO:0000313" key="1">
    <source>
        <dbReference type="EMBL" id="KAH7905303.1"/>
    </source>
</evidence>
<keyword evidence="2" id="KW-1185">Reference proteome</keyword>
<name>A0ACB7ZWZ3_9AGAM</name>
<comment type="caution">
    <text evidence="1">The sequence shown here is derived from an EMBL/GenBank/DDBJ whole genome shotgun (WGS) entry which is preliminary data.</text>
</comment>